<feature type="domain" description="RanBP2-type" evidence="5">
    <location>
        <begin position="5"/>
        <end position="27"/>
    </location>
</feature>
<organism evidence="6 7">
    <name type="scientific">Coptis chinensis</name>
    <dbReference type="NCBI Taxonomy" id="261450"/>
    <lineage>
        <taxon>Eukaryota</taxon>
        <taxon>Viridiplantae</taxon>
        <taxon>Streptophyta</taxon>
        <taxon>Embryophyta</taxon>
        <taxon>Tracheophyta</taxon>
        <taxon>Spermatophyta</taxon>
        <taxon>Magnoliopsida</taxon>
        <taxon>Ranunculales</taxon>
        <taxon>Ranunculaceae</taxon>
        <taxon>Coptidoideae</taxon>
        <taxon>Coptis</taxon>
    </lineage>
</organism>
<sequence length="260" mass="29142">MGEGREGDWECGSCTNRNYAFRSFCNRSLHSLHVGGQTLCQAETPSAHKLESATQNSISSAQVLLLTRNLASAHSLMSIPYYFAYISYITCVEKEDKEVVKCGTEIISGLDREGTTSSMVNTNFVKNVSKSWDKVISIEEFCGEWENKRLNHERYKQSFSGIQINRPSYRGYEHIGHPAMIDIWTLPIPQNGSSITPWNSQGQVRLPRLTRCLHFLEKEQSNGVMEIGCAQTAATTTMHHGRSAIGMCPFFSICPLGLYN</sequence>
<evidence type="ECO:0000259" key="5">
    <source>
        <dbReference type="PROSITE" id="PS50199"/>
    </source>
</evidence>
<proteinExistence type="predicted"/>
<gene>
    <name evidence="6" type="ORF">IFM89_004045</name>
</gene>
<evidence type="ECO:0000256" key="4">
    <source>
        <dbReference type="PROSITE-ProRule" id="PRU00322"/>
    </source>
</evidence>
<accession>A0A835LCM2</accession>
<dbReference type="Gene3D" id="4.10.1060.10">
    <property type="entry name" value="Zinc finger, RanBP2-type"/>
    <property type="match status" value="1"/>
</dbReference>
<dbReference type="OrthoDB" id="1878647at2759"/>
<dbReference type="Proteomes" id="UP000631114">
    <property type="component" value="Unassembled WGS sequence"/>
</dbReference>
<dbReference type="SUPFAM" id="SSF90209">
    <property type="entry name" value="Ran binding protein zinc finger-like"/>
    <property type="match status" value="1"/>
</dbReference>
<dbReference type="EMBL" id="JADFTS010000009">
    <property type="protein sequence ID" value="KAF9587587.1"/>
    <property type="molecule type" value="Genomic_DNA"/>
</dbReference>
<evidence type="ECO:0000256" key="3">
    <source>
        <dbReference type="ARBA" id="ARBA00022833"/>
    </source>
</evidence>
<keyword evidence="3" id="KW-0862">Zinc</keyword>
<dbReference type="PROSITE" id="PS50199">
    <property type="entry name" value="ZF_RANBP2_2"/>
    <property type="match status" value="1"/>
</dbReference>
<dbReference type="InterPro" id="IPR001876">
    <property type="entry name" value="Znf_RanBP2"/>
</dbReference>
<protein>
    <recommendedName>
        <fullName evidence="5">RanBP2-type domain-containing protein</fullName>
    </recommendedName>
</protein>
<dbReference type="SMART" id="SM00547">
    <property type="entry name" value="ZnF_RBZ"/>
    <property type="match status" value="1"/>
</dbReference>
<dbReference type="InterPro" id="IPR036443">
    <property type="entry name" value="Znf_RanBP2_sf"/>
</dbReference>
<keyword evidence="7" id="KW-1185">Reference proteome</keyword>
<evidence type="ECO:0000313" key="6">
    <source>
        <dbReference type="EMBL" id="KAF9587587.1"/>
    </source>
</evidence>
<name>A0A835LCM2_9MAGN</name>
<evidence type="ECO:0000256" key="1">
    <source>
        <dbReference type="ARBA" id="ARBA00022723"/>
    </source>
</evidence>
<keyword evidence="1" id="KW-0479">Metal-binding</keyword>
<keyword evidence="2 4" id="KW-0863">Zinc-finger</keyword>
<evidence type="ECO:0000313" key="7">
    <source>
        <dbReference type="Proteomes" id="UP000631114"/>
    </source>
</evidence>
<comment type="caution">
    <text evidence="6">The sequence shown here is derived from an EMBL/GenBank/DDBJ whole genome shotgun (WGS) entry which is preliminary data.</text>
</comment>
<reference evidence="6 7" key="1">
    <citation type="submission" date="2020-10" db="EMBL/GenBank/DDBJ databases">
        <title>The Coptis chinensis genome and diversification of protoberbering-type alkaloids.</title>
        <authorList>
            <person name="Wang B."/>
            <person name="Shu S."/>
            <person name="Song C."/>
            <person name="Liu Y."/>
        </authorList>
    </citation>
    <scope>NUCLEOTIDE SEQUENCE [LARGE SCALE GENOMIC DNA]</scope>
    <source>
        <strain evidence="6">HL-2020</strain>
        <tissue evidence="6">Leaf</tissue>
    </source>
</reference>
<dbReference type="GO" id="GO:0008270">
    <property type="term" value="F:zinc ion binding"/>
    <property type="evidence" value="ECO:0007669"/>
    <property type="project" value="UniProtKB-KW"/>
</dbReference>
<evidence type="ECO:0000256" key="2">
    <source>
        <dbReference type="ARBA" id="ARBA00022771"/>
    </source>
</evidence>
<dbReference type="AlphaFoldDB" id="A0A835LCM2"/>